<gene>
    <name evidence="2" type="ORF">ACFOUW_27230</name>
</gene>
<evidence type="ECO:0000256" key="1">
    <source>
        <dbReference type="SAM" id="SignalP"/>
    </source>
</evidence>
<feature type="signal peptide" evidence="1">
    <location>
        <begin position="1"/>
        <end position="18"/>
    </location>
</feature>
<keyword evidence="3" id="KW-1185">Reference proteome</keyword>
<organism evidence="2 3">
    <name type="scientific">Tenggerimyces flavus</name>
    <dbReference type="NCBI Taxonomy" id="1708749"/>
    <lineage>
        <taxon>Bacteria</taxon>
        <taxon>Bacillati</taxon>
        <taxon>Actinomycetota</taxon>
        <taxon>Actinomycetes</taxon>
        <taxon>Propionibacteriales</taxon>
        <taxon>Nocardioidaceae</taxon>
        <taxon>Tenggerimyces</taxon>
    </lineage>
</organism>
<comment type="caution">
    <text evidence="2">The sequence shown here is derived from an EMBL/GenBank/DDBJ whole genome shotgun (WGS) entry which is preliminary data.</text>
</comment>
<dbReference type="EMBL" id="JBHRZH010000027">
    <property type="protein sequence ID" value="MFC3764560.1"/>
    <property type="molecule type" value="Genomic_DNA"/>
</dbReference>
<evidence type="ECO:0000313" key="2">
    <source>
        <dbReference type="EMBL" id="MFC3764560.1"/>
    </source>
</evidence>
<accession>A0ABV7YKH9</accession>
<dbReference type="Proteomes" id="UP001595699">
    <property type="component" value="Unassembled WGS sequence"/>
</dbReference>
<sequence>MGRTLLALAAVVTTLVLAAACSPSSSAVTSPDIRVATVDGLPVVVGELQRELRRSRGAISADQALRRIVEIKVQQARMLREGVIQTADYSSYLGGAEKENARRKAALHKGEAVYGPTELEPDYYFGYRFDTEVVALKERLAARELRPAEADLRAFHESVKTHLTDFEQNKERIHALWLDQEYRALIQAWVRQAEVDIDHEVLDRIPLQ</sequence>
<proteinExistence type="predicted"/>
<name>A0ABV7YKH9_9ACTN</name>
<keyword evidence="1" id="KW-0732">Signal</keyword>
<dbReference type="PROSITE" id="PS51257">
    <property type="entry name" value="PROKAR_LIPOPROTEIN"/>
    <property type="match status" value="1"/>
</dbReference>
<evidence type="ECO:0008006" key="4">
    <source>
        <dbReference type="Google" id="ProtNLM"/>
    </source>
</evidence>
<dbReference type="RefSeq" id="WP_205121491.1">
    <property type="nucleotide sequence ID" value="NZ_JAFBCM010000001.1"/>
</dbReference>
<evidence type="ECO:0000313" key="3">
    <source>
        <dbReference type="Proteomes" id="UP001595699"/>
    </source>
</evidence>
<protein>
    <recommendedName>
        <fullName evidence="4">Peptidylprolyl isomerase</fullName>
    </recommendedName>
</protein>
<reference evidence="3" key="1">
    <citation type="journal article" date="2019" name="Int. J. Syst. Evol. Microbiol.">
        <title>The Global Catalogue of Microorganisms (GCM) 10K type strain sequencing project: providing services to taxonomists for standard genome sequencing and annotation.</title>
        <authorList>
            <consortium name="The Broad Institute Genomics Platform"/>
            <consortium name="The Broad Institute Genome Sequencing Center for Infectious Disease"/>
            <person name="Wu L."/>
            <person name="Ma J."/>
        </authorList>
    </citation>
    <scope>NUCLEOTIDE SEQUENCE [LARGE SCALE GENOMIC DNA]</scope>
    <source>
        <strain evidence="3">CGMCC 4.7241</strain>
    </source>
</reference>
<feature type="chain" id="PRO_5047106443" description="Peptidylprolyl isomerase" evidence="1">
    <location>
        <begin position="19"/>
        <end position="208"/>
    </location>
</feature>